<keyword evidence="1" id="KW-0472">Membrane</keyword>
<feature type="transmembrane region" description="Helical" evidence="1">
    <location>
        <begin position="323"/>
        <end position="342"/>
    </location>
</feature>
<feature type="transmembrane region" description="Helical" evidence="1">
    <location>
        <begin position="354"/>
        <end position="372"/>
    </location>
</feature>
<feature type="transmembrane region" description="Helical" evidence="1">
    <location>
        <begin position="150"/>
        <end position="167"/>
    </location>
</feature>
<proteinExistence type="predicted"/>
<accession>K6WGR4</accession>
<dbReference type="NCBIfam" id="TIGR04370">
    <property type="entry name" value="glyco_rpt_poly"/>
    <property type="match status" value="1"/>
</dbReference>
<evidence type="ECO:0000313" key="3">
    <source>
        <dbReference type="Proteomes" id="UP000008363"/>
    </source>
</evidence>
<feature type="transmembrane region" description="Helical" evidence="1">
    <location>
        <begin position="378"/>
        <end position="394"/>
    </location>
</feature>
<dbReference type="AlphaFoldDB" id="K6WGR4"/>
<comment type="caution">
    <text evidence="2">The sequence shown here is derived from an EMBL/GenBank/DDBJ whole genome shotgun (WGS) entry which is preliminary data.</text>
</comment>
<dbReference type="eggNOG" id="ENOG50313Q2">
    <property type="taxonomic scope" value="Bacteria"/>
</dbReference>
<keyword evidence="1" id="KW-0812">Transmembrane</keyword>
<feature type="transmembrane region" description="Helical" evidence="1">
    <location>
        <begin position="173"/>
        <end position="190"/>
    </location>
</feature>
<reference evidence="2 3" key="1">
    <citation type="submission" date="2012-08" db="EMBL/GenBank/DDBJ databases">
        <title>Whole genome shotgun sequence of Gordonia rhizosphera NBRC 16068.</title>
        <authorList>
            <person name="Takarada H."/>
            <person name="Isaki S."/>
            <person name="Hosoyama A."/>
            <person name="Tsuchikane K."/>
            <person name="Katsumata H."/>
            <person name="Baba S."/>
            <person name="Ohji S."/>
            <person name="Yamazaki S."/>
            <person name="Fujita N."/>
        </authorList>
    </citation>
    <scope>NUCLEOTIDE SEQUENCE [LARGE SCALE GENOMIC DNA]</scope>
    <source>
        <strain evidence="2 3">NBRC 16068</strain>
    </source>
</reference>
<name>K6WGR4_9ACTN</name>
<keyword evidence="3" id="KW-1185">Reference proteome</keyword>
<gene>
    <name evidence="2" type="ORF">GORHZ_127_00080</name>
</gene>
<feature type="transmembrane region" description="Helical" evidence="1">
    <location>
        <begin position="202"/>
        <end position="221"/>
    </location>
</feature>
<evidence type="ECO:0008006" key="4">
    <source>
        <dbReference type="Google" id="ProtNLM"/>
    </source>
</evidence>
<evidence type="ECO:0000313" key="2">
    <source>
        <dbReference type="EMBL" id="GAB91327.1"/>
    </source>
</evidence>
<feature type="transmembrane region" description="Helical" evidence="1">
    <location>
        <begin position="35"/>
        <end position="57"/>
    </location>
</feature>
<keyword evidence="1" id="KW-1133">Transmembrane helix</keyword>
<evidence type="ECO:0000256" key="1">
    <source>
        <dbReference type="SAM" id="Phobius"/>
    </source>
</evidence>
<feature type="transmembrane region" description="Helical" evidence="1">
    <location>
        <begin position="78"/>
        <end position="98"/>
    </location>
</feature>
<dbReference type="EMBL" id="BAHC01000127">
    <property type="protein sequence ID" value="GAB91327.1"/>
    <property type="molecule type" value="Genomic_DNA"/>
</dbReference>
<feature type="transmembrane region" description="Helical" evidence="1">
    <location>
        <begin position="118"/>
        <end position="143"/>
    </location>
</feature>
<organism evidence="2 3">
    <name type="scientific">Gordonia rhizosphera NBRC 16068</name>
    <dbReference type="NCBI Taxonomy" id="1108045"/>
    <lineage>
        <taxon>Bacteria</taxon>
        <taxon>Bacillati</taxon>
        <taxon>Actinomycetota</taxon>
        <taxon>Actinomycetes</taxon>
        <taxon>Mycobacteriales</taxon>
        <taxon>Gordoniaceae</taxon>
        <taxon>Gordonia</taxon>
    </lineage>
</organism>
<sequence>MFVAAIAITPTFFVTDVEFRALWRTPKSVTSDTLLLFACGALALAFGALVSSSAGTPRRLARPWPALDDRSTSILRRASTVLTSLTMLGYVGFVIVIVREGISPQRLFSGSEDVRSQIGTIPGVTTFTEFGIAAVVAASVLLANRFSRVELLKLLTVVALGVVRAFVNSERLAMLELVVPIVVVIAAKLASEPGIRRRIAQLIPVVFLSMLVVLFGVFEYFRSWSWYRAHGSTSFPHFVVTRLAGYYATSMNNGHLNLTHMDWPNRLPFGTLTGFWLAPGVQNLNLYERLGGHPVPTSDMVLLQFGNPEFNSESGYSAAFLDYGHIGGIIYFLLAGLVVGLLYRGFRSARPFGLMLYPVAFIGLLEMPRYMYWSYGRVVYPWIALGVIIFLLSRRRSEVAT</sequence>
<protein>
    <recommendedName>
        <fullName evidence="4">Oligosaccharide repeat unit polymerase</fullName>
    </recommendedName>
</protein>
<dbReference type="Proteomes" id="UP000008363">
    <property type="component" value="Unassembled WGS sequence"/>
</dbReference>
<dbReference type="STRING" id="1108045.GORHZ_127_00080"/>